<reference evidence="4" key="2">
    <citation type="submission" date="2015-01" db="EMBL/GenBank/DDBJ databases">
        <title>Evolutionary Origins and Diversification of the Mycorrhizal Mutualists.</title>
        <authorList>
            <consortium name="DOE Joint Genome Institute"/>
            <consortium name="Mycorrhizal Genomics Consortium"/>
            <person name="Kohler A."/>
            <person name="Kuo A."/>
            <person name="Nagy L.G."/>
            <person name="Floudas D."/>
            <person name="Copeland A."/>
            <person name="Barry K.W."/>
            <person name="Cichocki N."/>
            <person name="Veneault-Fourrey C."/>
            <person name="LaButti K."/>
            <person name="Lindquist E.A."/>
            <person name="Lipzen A."/>
            <person name="Lundell T."/>
            <person name="Morin E."/>
            <person name="Murat C."/>
            <person name="Riley R."/>
            <person name="Ohm R."/>
            <person name="Sun H."/>
            <person name="Tunlid A."/>
            <person name="Henrissat B."/>
            <person name="Grigoriev I.V."/>
            <person name="Hibbett D.S."/>
            <person name="Martin F."/>
        </authorList>
    </citation>
    <scope>NUCLEOTIDE SEQUENCE [LARGE SCALE GENOMIC DNA]</scope>
    <source>
        <strain evidence="4">UH-Slu-Lm8-n1</strain>
    </source>
</reference>
<evidence type="ECO:0000313" key="4">
    <source>
        <dbReference type="Proteomes" id="UP000054485"/>
    </source>
</evidence>
<dbReference type="AlphaFoldDB" id="A0A0C9ZB11"/>
<keyword evidence="1" id="KW-0472">Membrane</keyword>
<evidence type="ECO:0000313" key="3">
    <source>
        <dbReference type="EMBL" id="KIK34730.1"/>
    </source>
</evidence>
<name>A0A0C9ZB11_9AGAM</name>
<dbReference type="Proteomes" id="UP000054485">
    <property type="component" value="Unassembled WGS sequence"/>
</dbReference>
<protein>
    <recommendedName>
        <fullName evidence="2">DUF6533 domain-containing protein</fullName>
    </recommendedName>
</protein>
<sequence length="70" mass="8191">MTLISDDPSWWPLINANRIGSYFVVIASAGVMYDWALTFGREVELVWRQRWSLVTFLYLSVRYLGIIYAV</sequence>
<reference evidence="3 4" key="1">
    <citation type="submission" date="2014-04" db="EMBL/GenBank/DDBJ databases">
        <authorList>
            <consortium name="DOE Joint Genome Institute"/>
            <person name="Kuo A."/>
            <person name="Ruytinx J."/>
            <person name="Rineau F."/>
            <person name="Colpaert J."/>
            <person name="Kohler A."/>
            <person name="Nagy L.G."/>
            <person name="Floudas D."/>
            <person name="Copeland A."/>
            <person name="Barry K.W."/>
            <person name="Cichocki N."/>
            <person name="Veneault-Fourrey C."/>
            <person name="LaButti K."/>
            <person name="Lindquist E.A."/>
            <person name="Lipzen A."/>
            <person name="Lundell T."/>
            <person name="Morin E."/>
            <person name="Murat C."/>
            <person name="Sun H."/>
            <person name="Tunlid A."/>
            <person name="Henrissat B."/>
            <person name="Grigoriev I.V."/>
            <person name="Hibbett D.S."/>
            <person name="Martin F."/>
            <person name="Nordberg H.P."/>
            <person name="Cantor M.N."/>
            <person name="Hua S.X."/>
        </authorList>
    </citation>
    <scope>NUCLEOTIDE SEQUENCE [LARGE SCALE GENOMIC DNA]</scope>
    <source>
        <strain evidence="3 4">UH-Slu-Lm8-n1</strain>
    </source>
</reference>
<dbReference type="OrthoDB" id="2692685at2759"/>
<feature type="domain" description="DUF6533" evidence="2">
    <location>
        <begin position="22"/>
        <end position="67"/>
    </location>
</feature>
<dbReference type="HOGENOM" id="CLU_150842_1_1_1"/>
<feature type="transmembrane region" description="Helical" evidence="1">
    <location>
        <begin position="51"/>
        <end position="69"/>
    </location>
</feature>
<keyword evidence="4" id="KW-1185">Reference proteome</keyword>
<dbReference type="EMBL" id="KN835711">
    <property type="protein sequence ID" value="KIK34730.1"/>
    <property type="molecule type" value="Genomic_DNA"/>
</dbReference>
<proteinExistence type="predicted"/>
<feature type="transmembrane region" description="Helical" evidence="1">
    <location>
        <begin position="20"/>
        <end position="39"/>
    </location>
</feature>
<dbReference type="InParanoid" id="A0A0C9ZB11"/>
<dbReference type="InterPro" id="IPR045340">
    <property type="entry name" value="DUF6533"/>
</dbReference>
<gene>
    <name evidence="3" type="ORF">CY34DRAFT_17514</name>
</gene>
<accession>A0A0C9ZB11</accession>
<keyword evidence="1" id="KW-0812">Transmembrane</keyword>
<evidence type="ECO:0000259" key="2">
    <source>
        <dbReference type="Pfam" id="PF20151"/>
    </source>
</evidence>
<organism evidence="3 4">
    <name type="scientific">Suillus luteus UH-Slu-Lm8-n1</name>
    <dbReference type="NCBI Taxonomy" id="930992"/>
    <lineage>
        <taxon>Eukaryota</taxon>
        <taxon>Fungi</taxon>
        <taxon>Dikarya</taxon>
        <taxon>Basidiomycota</taxon>
        <taxon>Agaricomycotina</taxon>
        <taxon>Agaricomycetes</taxon>
        <taxon>Agaricomycetidae</taxon>
        <taxon>Boletales</taxon>
        <taxon>Suillineae</taxon>
        <taxon>Suillaceae</taxon>
        <taxon>Suillus</taxon>
    </lineage>
</organism>
<dbReference type="Pfam" id="PF20151">
    <property type="entry name" value="DUF6533"/>
    <property type="match status" value="1"/>
</dbReference>
<keyword evidence="1" id="KW-1133">Transmembrane helix</keyword>
<evidence type="ECO:0000256" key="1">
    <source>
        <dbReference type="SAM" id="Phobius"/>
    </source>
</evidence>